<dbReference type="Gene3D" id="3.40.190.10">
    <property type="entry name" value="Periplasmic binding protein-like II"/>
    <property type="match status" value="1"/>
</dbReference>
<proteinExistence type="inferred from homology"/>
<dbReference type="InterPro" id="IPR006311">
    <property type="entry name" value="TAT_signal"/>
</dbReference>
<gene>
    <name evidence="3" type="ORF">GCM10010964_35050</name>
</gene>
<dbReference type="AlphaFoldDB" id="A0A8J2ZEB3"/>
<dbReference type="Pfam" id="PF03401">
    <property type="entry name" value="TctC"/>
    <property type="match status" value="1"/>
</dbReference>
<keyword evidence="4" id="KW-1185">Reference proteome</keyword>
<dbReference type="PROSITE" id="PS51318">
    <property type="entry name" value="TAT"/>
    <property type="match status" value="1"/>
</dbReference>
<dbReference type="InterPro" id="IPR005064">
    <property type="entry name" value="BUG"/>
</dbReference>
<dbReference type="Gene3D" id="3.40.190.150">
    <property type="entry name" value="Bordetella uptake gene, domain 1"/>
    <property type="match status" value="1"/>
</dbReference>
<accession>A0A8J2ZEB3</accession>
<keyword evidence="2" id="KW-0732">Signal</keyword>
<dbReference type="SUPFAM" id="SSF53850">
    <property type="entry name" value="Periplasmic binding protein-like II"/>
    <property type="match status" value="1"/>
</dbReference>
<dbReference type="PANTHER" id="PTHR42928">
    <property type="entry name" value="TRICARBOXYLATE-BINDING PROTEIN"/>
    <property type="match status" value="1"/>
</dbReference>
<evidence type="ECO:0000313" key="3">
    <source>
        <dbReference type="EMBL" id="GGG44651.1"/>
    </source>
</evidence>
<dbReference type="PIRSF" id="PIRSF017082">
    <property type="entry name" value="YflP"/>
    <property type="match status" value="1"/>
</dbReference>
<protein>
    <submittedName>
        <fullName evidence="3">ABC transporter substrate-binding protein</fullName>
    </submittedName>
</protein>
<dbReference type="PANTHER" id="PTHR42928:SF5">
    <property type="entry name" value="BLR1237 PROTEIN"/>
    <property type="match status" value="1"/>
</dbReference>
<dbReference type="Proteomes" id="UP000597507">
    <property type="component" value="Unassembled WGS sequence"/>
</dbReference>
<name>A0A8J2ZEB3_9PROT</name>
<reference evidence="3 4" key="1">
    <citation type="journal article" date="2014" name="Int. J. Syst. Evol. Microbiol.">
        <title>Complete genome sequence of Corynebacterium casei LMG S-19264T (=DSM 44701T), isolated from a smear-ripened cheese.</title>
        <authorList>
            <consortium name="US DOE Joint Genome Institute (JGI-PGF)"/>
            <person name="Walter F."/>
            <person name="Albersmeier A."/>
            <person name="Kalinowski J."/>
            <person name="Ruckert C."/>
        </authorList>
    </citation>
    <scope>NUCLEOTIDE SEQUENCE [LARGE SCALE GENOMIC DNA]</scope>
    <source>
        <strain evidence="3 4">CGMCC 1.16330</strain>
    </source>
</reference>
<comment type="similarity">
    <text evidence="1">Belongs to the UPF0065 (bug) family.</text>
</comment>
<comment type="caution">
    <text evidence="3">The sequence shown here is derived from an EMBL/GenBank/DDBJ whole genome shotgun (WGS) entry which is preliminary data.</text>
</comment>
<sequence>MKTTRRNILGRAALGLVAAGVPLASHTASANESWPSRPVRIIVPFAPGGPIDTTARLIAEPLREKLGQPFIVETRPGAGGSLGARTVAQSPPDGYAFLLTSSSLAINPAIHPNQGFDPIADLTPVSLVTEVPTAIAVRADSRFRGLAEVLAEARAHPGRVTYGSSGVGSSNHLSGALFASTARIDVLHVPYRGAAVAMNAMYAGDVDMVFASTVEVMPHWRDGRVRILAVTTPRRIAQLPDVPAAGEVVEGYHAPNWYAMAGPRGLDPAIVARFVRELQSLRDLPLVRERFHSVGTEPLFLGPDALAARLAEDVPRWRRVVAEAGIRAE</sequence>
<organism evidence="3 4">
    <name type="scientific">Caldovatus sediminis</name>
    <dbReference type="NCBI Taxonomy" id="2041189"/>
    <lineage>
        <taxon>Bacteria</taxon>
        <taxon>Pseudomonadati</taxon>
        <taxon>Pseudomonadota</taxon>
        <taxon>Alphaproteobacteria</taxon>
        <taxon>Acetobacterales</taxon>
        <taxon>Roseomonadaceae</taxon>
        <taxon>Caldovatus</taxon>
    </lineage>
</organism>
<dbReference type="RefSeq" id="WP_188902608.1">
    <property type="nucleotide sequence ID" value="NZ_BMKS01000013.1"/>
</dbReference>
<dbReference type="EMBL" id="BMKS01000013">
    <property type="protein sequence ID" value="GGG44651.1"/>
    <property type="molecule type" value="Genomic_DNA"/>
</dbReference>
<feature type="chain" id="PRO_5035294280" evidence="2">
    <location>
        <begin position="31"/>
        <end position="329"/>
    </location>
</feature>
<dbReference type="InterPro" id="IPR042100">
    <property type="entry name" value="Bug_dom1"/>
</dbReference>
<evidence type="ECO:0000256" key="1">
    <source>
        <dbReference type="ARBA" id="ARBA00006987"/>
    </source>
</evidence>
<evidence type="ECO:0000313" key="4">
    <source>
        <dbReference type="Proteomes" id="UP000597507"/>
    </source>
</evidence>
<feature type="signal peptide" evidence="2">
    <location>
        <begin position="1"/>
        <end position="30"/>
    </location>
</feature>
<dbReference type="CDD" id="cd13578">
    <property type="entry name" value="PBP2_Bug27"/>
    <property type="match status" value="1"/>
</dbReference>
<evidence type="ECO:0000256" key="2">
    <source>
        <dbReference type="SAM" id="SignalP"/>
    </source>
</evidence>